<evidence type="ECO:0000256" key="1">
    <source>
        <dbReference type="SAM" id="Phobius"/>
    </source>
</evidence>
<feature type="transmembrane region" description="Helical" evidence="1">
    <location>
        <begin position="7"/>
        <end position="30"/>
    </location>
</feature>
<reference evidence="2" key="1">
    <citation type="journal article" date="2020" name="New Phytol.">
        <title>Comparative genomics reveals dynamic genome evolution in host specialist ectomycorrhizal fungi.</title>
        <authorList>
            <person name="Lofgren L.A."/>
            <person name="Nguyen N.H."/>
            <person name="Vilgalys R."/>
            <person name="Ruytinx J."/>
            <person name="Liao H.L."/>
            <person name="Branco S."/>
            <person name="Kuo A."/>
            <person name="LaButti K."/>
            <person name="Lipzen A."/>
            <person name="Andreopoulos W."/>
            <person name="Pangilinan J."/>
            <person name="Riley R."/>
            <person name="Hundley H."/>
            <person name="Na H."/>
            <person name="Barry K."/>
            <person name="Grigoriev I.V."/>
            <person name="Stajich J.E."/>
            <person name="Kennedy P.G."/>
        </authorList>
    </citation>
    <scope>NUCLEOTIDE SEQUENCE</scope>
    <source>
        <strain evidence="2">DOB743</strain>
    </source>
</reference>
<comment type="caution">
    <text evidence="2">The sequence shown here is derived from an EMBL/GenBank/DDBJ whole genome shotgun (WGS) entry which is preliminary data.</text>
</comment>
<evidence type="ECO:0008006" key="4">
    <source>
        <dbReference type="Google" id="ProtNLM"/>
    </source>
</evidence>
<organism evidence="2 3">
    <name type="scientific">Suillus placidus</name>
    <dbReference type="NCBI Taxonomy" id="48579"/>
    <lineage>
        <taxon>Eukaryota</taxon>
        <taxon>Fungi</taxon>
        <taxon>Dikarya</taxon>
        <taxon>Basidiomycota</taxon>
        <taxon>Agaricomycotina</taxon>
        <taxon>Agaricomycetes</taxon>
        <taxon>Agaricomycetidae</taxon>
        <taxon>Boletales</taxon>
        <taxon>Suillineae</taxon>
        <taxon>Suillaceae</taxon>
        <taxon>Suillus</taxon>
    </lineage>
</organism>
<feature type="transmembrane region" description="Helical" evidence="1">
    <location>
        <begin position="36"/>
        <end position="63"/>
    </location>
</feature>
<dbReference type="EMBL" id="JABBWD010000011">
    <property type="protein sequence ID" value="KAG1779638.1"/>
    <property type="molecule type" value="Genomic_DNA"/>
</dbReference>
<dbReference type="Proteomes" id="UP000714275">
    <property type="component" value="Unassembled WGS sequence"/>
</dbReference>
<proteinExistence type="predicted"/>
<feature type="transmembrane region" description="Helical" evidence="1">
    <location>
        <begin position="75"/>
        <end position="92"/>
    </location>
</feature>
<dbReference type="OrthoDB" id="3364107at2759"/>
<dbReference type="AlphaFoldDB" id="A0A9P7A086"/>
<feature type="transmembrane region" description="Helical" evidence="1">
    <location>
        <begin position="128"/>
        <end position="147"/>
    </location>
</feature>
<evidence type="ECO:0000313" key="2">
    <source>
        <dbReference type="EMBL" id="KAG1779638.1"/>
    </source>
</evidence>
<sequence length="189" mass="21130">MVLKIVRWFILTFTLILAIVVLGISGHLLAIRPTDYWRFAALAVAVSSVTILTFPVILIVNSFTGVDSNITQERIMGEAAWLTIMWILWLSTGANATRAARVHFLPGACSLLSGYPNQICNEFKVVEAFAYINFIILLCYMVGLVVYEFMRDESQGNVETRQVKQSQVQQRLATSVYATNDPLGQQPQP</sequence>
<name>A0A9P7A086_9AGAM</name>
<keyword evidence="1" id="KW-0472">Membrane</keyword>
<keyword evidence="3" id="KW-1185">Reference proteome</keyword>
<protein>
    <recommendedName>
        <fullName evidence="4">MARVEL domain-containing protein</fullName>
    </recommendedName>
</protein>
<keyword evidence="1" id="KW-0812">Transmembrane</keyword>
<keyword evidence="1" id="KW-1133">Transmembrane helix</keyword>
<accession>A0A9P7A086</accession>
<evidence type="ECO:0000313" key="3">
    <source>
        <dbReference type="Proteomes" id="UP000714275"/>
    </source>
</evidence>
<gene>
    <name evidence="2" type="ORF">EV702DRAFT_1213152</name>
</gene>